<keyword evidence="1" id="KW-0812">Transmembrane</keyword>
<organism evidence="2 3">
    <name type="scientific">Aeriscardovia aeriphila</name>
    <dbReference type="NCBI Taxonomy" id="218139"/>
    <lineage>
        <taxon>Bacteria</taxon>
        <taxon>Bacillati</taxon>
        <taxon>Actinomycetota</taxon>
        <taxon>Actinomycetes</taxon>
        <taxon>Bifidobacteriales</taxon>
        <taxon>Bifidobacteriaceae</taxon>
        <taxon>Aeriscardovia</taxon>
    </lineage>
</organism>
<evidence type="ECO:0000313" key="3">
    <source>
        <dbReference type="Proteomes" id="UP000715651"/>
    </source>
</evidence>
<feature type="transmembrane region" description="Helical" evidence="1">
    <location>
        <begin position="215"/>
        <end position="230"/>
    </location>
</feature>
<feature type="transmembrane region" description="Helical" evidence="1">
    <location>
        <begin position="27"/>
        <end position="46"/>
    </location>
</feature>
<evidence type="ECO:0000313" key="2">
    <source>
        <dbReference type="EMBL" id="HJF17750.1"/>
    </source>
</evidence>
<dbReference type="Proteomes" id="UP000715651">
    <property type="component" value="Unassembled WGS sequence"/>
</dbReference>
<comment type="caution">
    <text evidence="2">The sequence shown here is derived from an EMBL/GenBank/DDBJ whole genome shotgun (WGS) entry which is preliminary data.</text>
</comment>
<reference evidence="2" key="2">
    <citation type="submission" date="2021-09" db="EMBL/GenBank/DDBJ databases">
        <authorList>
            <person name="Gilroy R."/>
        </authorList>
    </citation>
    <scope>NUCLEOTIDE SEQUENCE</scope>
    <source>
        <strain evidence="2">578</strain>
    </source>
</reference>
<feature type="transmembrane region" description="Helical" evidence="1">
    <location>
        <begin position="191"/>
        <end position="209"/>
    </location>
</feature>
<feature type="transmembrane region" description="Helical" evidence="1">
    <location>
        <begin position="324"/>
        <end position="347"/>
    </location>
</feature>
<feature type="transmembrane region" description="Helical" evidence="1">
    <location>
        <begin position="359"/>
        <end position="378"/>
    </location>
</feature>
<name>A0A921KA89_9BIFI</name>
<dbReference type="AlphaFoldDB" id="A0A921KA89"/>
<feature type="transmembrane region" description="Helical" evidence="1">
    <location>
        <begin position="242"/>
        <end position="265"/>
    </location>
</feature>
<sequence>MTVRALKHIFGTPIQIPLHIDVLMQRVIFAVAFTFFLIIQWQSHIYLYQRDILITDFLVTTLKALLFVLLFIKLIVQRYDLIRLILISAIAFFLLFSAVRSHDKTALWTFLFIISAQNVDWKTVGWSGISATSSIILLDASANFMGRSVEYIDSRDLHDLRFSLGFSHPNLTALFVFLFVMSVYLIWRKHIVLVGLTILGALAIIVILLRSRTEVIGLLVLLLLLPLNYLQKRCPRSRFLRFINYCICLGCDLICIISFLASYYFEKNSSVFLILDKLFSGRLNLLHGYLHGGGLTLFGRTYSDFSTGMVNSFGSEVSFLADNFYVRSILLYGVIVGGIVVISFLVIQWELAKDNSEDFYPFSVPLIMGIAESLALFADKNLMIFVFSRALYKGLEQESLHTGPKHKLS</sequence>
<feature type="transmembrane region" description="Helical" evidence="1">
    <location>
        <begin position="81"/>
        <end position="99"/>
    </location>
</feature>
<feature type="transmembrane region" description="Helical" evidence="1">
    <location>
        <begin position="166"/>
        <end position="186"/>
    </location>
</feature>
<dbReference type="EMBL" id="DYWK01000002">
    <property type="protein sequence ID" value="HJF17750.1"/>
    <property type="molecule type" value="Genomic_DNA"/>
</dbReference>
<protein>
    <recommendedName>
        <fullName evidence="4">Polysaccharide polymerase</fullName>
    </recommendedName>
</protein>
<proteinExistence type="predicted"/>
<keyword evidence="1" id="KW-1133">Transmembrane helix</keyword>
<feature type="transmembrane region" description="Helical" evidence="1">
    <location>
        <begin position="52"/>
        <end position="72"/>
    </location>
</feature>
<gene>
    <name evidence="2" type="ORF">K8U78_01040</name>
</gene>
<evidence type="ECO:0008006" key="4">
    <source>
        <dbReference type="Google" id="ProtNLM"/>
    </source>
</evidence>
<evidence type="ECO:0000256" key="1">
    <source>
        <dbReference type="SAM" id="Phobius"/>
    </source>
</evidence>
<accession>A0A921KA89</accession>
<reference evidence="2" key="1">
    <citation type="journal article" date="2021" name="PeerJ">
        <title>Extensive microbial diversity within the chicken gut microbiome revealed by metagenomics and culture.</title>
        <authorList>
            <person name="Gilroy R."/>
            <person name="Ravi A."/>
            <person name="Getino M."/>
            <person name="Pursley I."/>
            <person name="Horton D.L."/>
            <person name="Alikhan N.F."/>
            <person name="Baker D."/>
            <person name="Gharbi K."/>
            <person name="Hall N."/>
            <person name="Watson M."/>
            <person name="Adriaenssens E.M."/>
            <person name="Foster-Nyarko E."/>
            <person name="Jarju S."/>
            <person name="Secka A."/>
            <person name="Antonio M."/>
            <person name="Oren A."/>
            <person name="Chaudhuri R.R."/>
            <person name="La Ragione R."/>
            <person name="Hildebrand F."/>
            <person name="Pallen M.J."/>
        </authorList>
    </citation>
    <scope>NUCLEOTIDE SEQUENCE</scope>
    <source>
        <strain evidence="2">578</strain>
    </source>
</reference>
<keyword evidence="1" id="KW-0472">Membrane</keyword>